<organism evidence="2">
    <name type="scientific">Arundo donax</name>
    <name type="common">Giant reed</name>
    <name type="synonym">Donax arundinaceus</name>
    <dbReference type="NCBI Taxonomy" id="35708"/>
    <lineage>
        <taxon>Eukaryota</taxon>
        <taxon>Viridiplantae</taxon>
        <taxon>Streptophyta</taxon>
        <taxon>Embryophyta</taxon>
        <taxon>Tracheophyta</taxon>
        <taxon>Spermatophyta</taxon>
        <taxon>Magnoliopsida</taxon>
        <taxon>Liliopsida</taxon>
        <taxon>Poales</taxon>
        <taxon>Poaceae</taxon>
        <taxon>PACMAD clade</taxon>
        <taxon>Arundinoideae</taxon>
        <taxon>Arundineae</taxon>
        <taxon>Arundo</taxon>
    </lineage>
</organism>
<keyword evidence="1" id="KW-0732">Signal</keyword>
<proteinExistence type="predicted"/>
<sequence>MNHGCLGMSRLFWIFLFVFDLLMERVKVRSVGILLVQGLSLIKDIS</sequence>
<reference evidence="2" key="1">
    <citation type="submission" date="2014-09" db="EMBL/GenBank/DDBJ databases">
        <authorList>
            <person name="Magalhaes I.L.F."/>
            <person name="Oliveira U."/>
            <person name="Santos F.R."/>
            <person name="Vidigal T.H.D.A."/>
            <person name="Brescovit A.D."/>
            <person name="Santos A.J."/>
        </authorList>
    </citation>
    <scope>NUCLEOTIDE SEQUENCE</scope>
    <source>
        <tissue evidence="2">Shoot tissue taken approximately 20 cm above the soil surface</tissue>
    </source>
</reference>
<protein>
    <submittedName>
        <fullName evidence="2">Uncharacterized protein</fullName>
    </submittedName>
</protein>
<evidence type="ECO:0000256" key="1">
    <source>
        <dbReference type="SAM" id="SignalP"/>
    </source>
</evidence>
<accession>A0A0A9D3X4</accession>
<name>A0A0A9D3X4_ARUDO</name>
<dbReference type="AlphaFoldDB" id="A0A0A9D3X4"/>
<evidence type="ECO:0000313" key="2">
    <source>
        <dbReference type="EMBL" id="JAD78442.1"/>
    </source>
</evidence>
<dbReference type="EMBL" id="GBRH01219453">
    <property type="protein sequence ID" value="JAD78442.1"/>
    <property type="molecule type" value="Transcribed_RNA"/>
</dbReference>
<feature type="signal peptide" evidence="1">
    <location>
        <begin position="1"/>
        <end position="28"/>
    </location>
</feature>
<feature type="chain" id="PRO_5002046264" evidence="1">
    <location>
        <begin position="29"/>
        <end position="46"/>
    </location>
</feature>
<reference evidence="2" key="2">
    <citation type="journal article" date="2015" name="Data Brief">
        <title>Shoot transcriptome of the giant reed, Arundo donax.</title>
        <authorList>
            <person name="Barrero R.A."/>
            <person name="Guerrero F.D."/>
            <person name="Moolhuijzen P."/>
            <person name="Goolsby J.A."/>
            <person name="Tidwell J."/>
            <person name="Bellgard S.E."/>
            <person name="Bellgard M.I."/>
        </authorList>
    </citation>
    <scope>NUCLEOTIDE SEQUENCE</scope>
    <source>
        <tissue evidence="2">Shoot tissue taken approximately 20 cm above the soil surface</tissue>
    </source>
</reference>